<evidence type="ECO:0000313" key="2">
    <source>
        <dbReference type="Proteomes" id="UP000245206"/>
    </source>
</evidence>
<comment type="caution">
    <text evidence="1">The sequence shown here is derived from an EMBL/GenBank/DDBJ whole genome shotgun (WGS) entry which is preliminary data.</text>
</comment>
<dbReference type="Proteomes" id="UP000245206">
    <property type="component" value="Unassembled WGS sequence"/>
</dbReference>
<reference evidence="2" key="1">
    <citation type="journal article" date="2019" name="Microbiol. Immunol.">
        <title>Molecular and phenotypic characterization of Leptospira johnsonii sp. nov., Leptospira ellinghausenii sp. nov. and Leptospira ryugenii sp. nov. isolated from soil and water in Japan.</title>
        <authorList>
            <person name="Masuzawa T."/>
            <person name="Saito M."/>
            <person name="Nakao R."/>
            <person name="Nikaido Y."/>
            <person name="Matsumoto M."/>
            <person name="Ogawa M."/>
            <person name="Yokoyama M."/>
            <person name="Hidaka Y."/>
            <person name="Tomita J."/>
            <person name="Sakakibara K."/>
            <person name="Suzuki K."/>
            <person name="Yasuda S."/>
            <person name="Sato H."/>
            <person name="Yamaguchi M."/>
            <person name="Yoshida S.I."/>
            <person name="Koizumi N."/>
            <person name="Kawamura Y."/>
        </authorList>
    </citation>
    <scope>NUCLEOTIDE SEQUENCE [LARGE SCALE GENOMIC DNA]</scope>
    <source>
        <strain evidence="2">E18</strain>
    </source>
</reference>
<keyword evidence="2" id="KW-1185">Reference proteome</keyword>
<evidence type="ECO:0000313" key="1">
    <source>
        <dbReference type="EMBL" id="GBF41365.1"/>
    </source>
</evidence>
<name>A0A2P2D9W2_9LEPT</name>
<accession>A0A2P2D9W2</accession>
<sequence length="54" mass="5967">MGIAKQIMVTGNMYDTDSDAGNRKSFLKLKVAIKNEMILADNDVIKLGSFAFQN</sequence>
<dbReference type="AlphaFoldDB" id="A0A2P2D9W2"/>
<proteinExistence type="predicted"/>
<organism evidence="1 2">
    <name type="scientific">Leptospira ellinghausenii</name>
    <dbReference type="NCBI Taxonomy" id="1917822"/>
    <lineage>
        <taxon>Bacteria</taxon>
        <taxon>Pseudomonadati</taxon>
        <taxon>Spirochaetota</taxon>
        <taxon>Spirochaetia</taxon>
        <taxon>Leptospirales</taxon>
        <taxon>Leptospiraceae</taxon>
        <taxon>Leptospira</taxon>
    </lineage>
</organism>
<gene>
    <name evidence="1" type="ORF">LPTSP2_06370</name>
</gene>
<dbReference type="EMBL" id="BFAZ01000003">
    <property type="protein sequence ID" value="GBF41365.1"/>
    <property type="molecule type" value="Genomic_DNA"/>
</dbReference>
<protein>
    <submittedName>
        <fullName evidence="1">Uncharacterized protein</fullName>
    </submittedName>
</protein>